<evidence type="ECO:0000313" key="1">
    <source>
        <dbReference type="EMBL" id="GAF97478.1"/>
    </source>
</evidence>
<sequence>ESIYLNTGTWRKSYYECKEGNGFIGWKNMNYVIIYTPKEKPNKYDLPVFETWQGTLKREE</sequence>
<comment type="caution">
    <text evidence="1">The sequence shown here is derived from an EMBL/GenBank/DDBJ whole genome shotgun (WGS) entry which is preliminary data.</text>
</comment>
<gene>
    <name evidence="1" type="ORF">S01H1_19885</name>
</gene>
<dbReference type="EMBL" id="BARS01010801">
    <property type="protein sequence ID" value="GAF97478.1"/>
    <property type="molecule type" value="Genomic_DNA"/>
</dbReference>
<reference evidence="1" key="1">
    <citation type="journal article" date="2014" name="Front. Microbiol.">
        <title>High frequency of phylogenetically diverse reductive dehalogenase-homologous genes in deep subseafloor sedimentary metagenomes.</title>
        <authorList>
            <person name="Kawai M."/>
            <person name="Futagami T."/>
            <person name="Toyoda A."/>
            <person name="Takaki Y."/>
            <person name="Nishi S."/>
            <person name="Hori S."/>
            <person name="Arai W."/>
            <person name="Tsubouchi T."/>
            <person name="Morono Y."/>
            <person name="Uchiyama I."/>
            <person name="Ito T."/>
            <person name="Fujiyama A."/>
            <person name="Inagaki F."/>
            <person name="Takami H."/>
        </authorList>
    </citation>
    <scope>NUCLEOTIDE SEQUENCE</scope>
    <source>
        <strain evidence="1">Expedition CK06-06</strain>
    </source>
</reference>
<feature type="non-terminal residue" evidence="1">
    <location>
        <position position="1"/>
    </location>
</feature>
<dbReference type="AlphaFoldDB" id="X0TV88"/>
<proteinExistence type="predicted"/>
<organism evidence="1">
    <name type="scientific">marine sediment metagenome</name>
    <dbReference type="NCBI Taxonomy" id="412755"/>
    <lineage>
        <taxon>unclassified sequences</taxon>
        <taxon>metagenomes</taxon>
        <taxon>ecological metagenomes</taxon>
    </lineage>
</organism>
<accession>X0TV88</accession>
<name>X0TV88_9ZZZZ</name>
<protein>
    <submittedName>
        <fullName evidence="1">Uncharacterized protein</fullName>
    </submittedName>
</protein>